<dbReference type="Proteomes" id="UP001603857">
    <property type="component" value="Unassembled WGS sequence"/>
</dbReference>
<reference evidence="1 2" key="1">
    <citation type="submission" date="2024-08" db="EMBL/GenBank/DDBJ databases">
        <title>Insights into the chromosomal genome structure of Flemingia macrophylla.</title>
        <authorList>
            <person name="Ding Y."/>
            <person name="Zhao Y."/>
            <person name="Bi W."/>
            <person name="Wu M."/>
            <person name="Zhao G."/>
            <person name="Gong Y."/>
            <person name="Li W."/>
            <person name="Zhang P."/>
        </authorList>
    </citation>
    <scope>NUCLEOTIDE SEQUENCE [LARGE SCALE GENOMIC DNA]</scope>
    <source>
        <strain evidence="1">DYQJB</strain>
        <tissue evidence="1">Leaf</tissue>
    </source>
</reference>
<comment type="caution">
    <text evidence="1">The sequence shown here is derived from an EMBL/GenBank/DDBJ whole genome shotgun (WGS) entry which is preliminary data.</text>
</comment>
<sequence length="105" mass="12092">MEEFDLVERHDKGKELSQDPCWRLEQLGVCSVTPLSTGTPHESDSMYGHKFRHENQKLVACPQKQNCKIRTLNLSRLGNGKLHKSFPFIKSDVPLRHAINAMHIR</sequence>
<name>A0ABD1L4N2_9FABA</name>
<organism evidence="1 2">
    <name type="scientific">Flemingia macrophylla</name>
    <dbReference type="NCBI Taxonomy" id="520843"/>
    <lineage>
        <taxon>Eukaryota</taxon>
        <taxon>Viridiplantae</taxon>
        <taxon>Streptophyta</taxon>
        <taxon>Embryophyta</taxon>
        <taxon>Tracheophyta</taxon>
        <taxon>Spermatophyta</taxon>
        <taxon>Magnoliopsida</taxon>
        <taxon>eudicotyledons</taxon>
        <taxon>Gunneridae</taxon>
        <taxon>Pentapetalae</taxon>
        <taxon>rosids</taxon>
        <taxon>fabids</taxon>
        <taxon>Fabales</taxon>
        <taxon>Fabaceae</taxon>
        <taxon>Papilionoideae</taxon>
        <taxon>50 kb inversion clade</taxon>
        <taxon>NPAAA clade</taxon>
        <taxon>indigoferoid/millettioid clade</taxon>
        <taxon>Phaseoleae</taxon>
        <taxon>Flemingia</taxon>
    </lineage>
</organism>
<dbReference type="EMBL" id="JBGMDY010000011">
    <property type="protein sequence ID" value="KAL2318474.1"/>
    <property type="molecule type" value="Genomic_DNA"/>
</dbReference>
<keyword evidence="2" id="KW-1185">Reference proteome</keyword>
<dbReference type="AlphaFoldDB" id="A0ABD1L4N2"/>
<accession>A0ABD1L4N2</accession>
<proteinExistence type="predicted"/>
<evidence type="ECO:0000313" key="2">
    <source>
        <dbReference type="Proteomes" id="UP001603857"/>
    </source>
</evidence>
<evidence type="ECO:0000313" key="1">
    <source>
        <dbReference type="EMBL" id="KAL2318474.1"/>
    </source>
</evidence>
<gene>
    <name evidence="1" type="ORF">Fmac_032350</name>
</gene>
<protein>
    <submittedName>
        <fullName evidence="1">Uncharacterized protein</fullName>
    </submittedName>
</protein>